<gene>
    <name evidence="5" type="ORF">SCF082_LOCUS38356</name>
</gene>
<dbReference type="EMBL" id="CAXAMM010038729">
    <property type="protein sequence ID" value="CAK9080479.1"/>
    <property type="molecule type" value="Genomic_DNA"/>
</dbReference>
<keyword evidence="1" id="KW-0547">Nucleotide-binding</keyword>
<proteinExistence type="predicted"/>
<dbReference type="Gene3D" id="3.60.20.10">
    <property type="entry name" value="Glutamine Phosphoribosylpyrophosphate, subunit 1, domain 1"/>
    <property type="match status" value="1"/>
</dbReference>
<dbReference type="SUPFAM" id="SSF56235">
    <property type="entry name" value="N-terminal nucleophile aminohydrolases (Ntn hydrolases)"/>
    <property type="match status" value="1"/>
</dbReference>
<comment type="caution">
    <text evidence="5">The sequence shown here is derived from an EMBL/GenBank/DDBJ whole genome shotgun (WGS) entry which is preliminary data.</text>
</comment>
<dbReference type="SUPFAM" id="SSF52402">
    <property type="entry name" value="Adenine nucleotide alpha hydrolases-like"/>
    <property type="match status" value="1"/>
</dbReference>
<evidence type="ECO:0000256" key="2">
    <source>
        <dbReference type="ARBA" id="ARBA00022840"/>
    </source>
</evidence>
<keyword evidence="6" id="KW-1185">Reference proteome</keyword>
<dbReference type="PANTHER" id="PTHR11772">
    <property type="entry name" value="ASPARAGINE SYNTHETASE"/>
    <property type="match status" value="1"/>
</dbReference>
<dbReference type="Pfam" id="PF13537">
    <property type="entry name" value="GATase_7"/>
    <property type="match status" value="1"/>
</dbReference>
<evidence type="ECO:0000313" key="6">
    <source>
        <dbReference type="Proteomes" id="UP001642464"/>
    </source>
</evidence>
<dbReference type="InterPro" id="IPR029055">
    <property type="entry name" value="Ntn_hydrolases_N"/>
</dbReference>
<dbReference type="InterPro" id="IPR050795">
    <property type="entry name" value="Asn_Synthetase"/>
</dbReference>
<dbReference type="PANTHER" id="PTHR11772:SF2">
    <property type="entry name" value="ASPARAGINE SYNTHETASE [GLUTAMINE-HYDROLYZING]"/>
    <property type="match status" value="1"/>
</dbReference>
<protein>
    <submittedName>
        <fullName evidence="5">Asparagine synthetase [glutamine-hydrolyzing]</fullName>
    </submittedName>
</protein>
<evidence type="ECO:0000256" key="1">
    <source>
        <dbReference type="ARBA" id="ARBA00022741"/>
    </source>
</evidence>
<name>A0ABP0Q009_9DINO</name>
<evidence type="ECO:0000313" key="5">
    <source>
        <dbReference type="EMBL" id="CAK9080479.1"/>
    </source>
</evidence>
<keyword evidence="2" id="KW-0067">ATP-binding</keyword>
<dbReference type="PROSITE" id="PS51278">
    <property type="entry name" value="GATASE_TYPE_2"/>
    <property type="match status" value="1"/>
</dbReference>
<dbReference type="InterPro" id="IPR017932">
    <property type="entry name" value="GATase_2_dom"/>
</dbReference>
<feature type="compositionally biased region" description="Low complexity" evidence="3">
    <location>
        <begin position="63"/>
        <end position="81"/>
    </location>
</feature>
<evidence type="ECO:0000256" key="3">
    <source>
        <dbReference type="SAM" id="MobiDB-lite"/>
    </source>
</evidence>
<feature type="region of interest" description="Disordered" evidence="3">
    <location>
        <begin position="45"/>
        <end position="81"/>
    </location>
</feature>
<sequence length="1776" mass="200562">MLRSTWTYFGLGALVGAALFWVSDSSGWLVTPGLGDVAEAPLAPREERIEGSRPASSAVQEQSSTRPPTSTTSSSGLTTTSSDPVCELPLCQLHERSAPQLFILEHTDGAGHRMKSILEAMAIAWRNKMNFGGLVGQLQPLTDQHINFRVISDAIFGEEASKDLYIYNISNKPRWEGVFDSVRQLESGREHLKEKAFAYCHAVNEWGYDRSIPTSSYFPGWLRDGMRKHLDTRPLLFAAGKVSVVIHLRRSDLERGDTRATPDEYYYRLAKEIGQILPAELLDFHVWSSTKNIPAYDYHYWTSKDYDGYRERGMTVHLDEQIDNNDDMIKAWTHMARADIFIMSQSSFSMVPAYMNTNCVIYPSNIDAPLENWINGRNEARESYKQELEACVGRAQKHAGVAATTGSAGVENEKVPQVREKTEMESKTCNLKVCNLHEAQVPRLYILEHTDGAGHRMKSILEAIAIAWRNTLNFGGVVGQLQPLTDQHINFRVIVDALFGPDASRDFFLYNISSRSNFAMEFENVRKLEAGAKQLPAGALVYCSAVNEWGYDRSIPTSSYFPGWLRNELRQHLDTRPLLFAAGKVSVVIHLRRSDLERSDTRATPDAYYYRLAKEIGHIVSFETLDFHVWSSTKNIPAYDYHYWTSKDYDGYRERGMTVHLDEQIDNNDDMIKAWTHMARADIFIMSQSSFSMVPAYLNTNCVIYPSNIDAPLENWVDGKDNKRSQYQASLQKCVARAVEGSQTERRPRRAVGTAPCADHFAMIGPIRFYSPVGSFLVANWLISNLAYSDQVATSVGDVGLARAWCNFFLQPRGPDETTRWQGYGPTGTRTLPQLEEFFSYRFHKEEEGTEKEQVYRQPFHDPDRRLVALFNGASDGGKWAEVLKCLQCRRRRGEIYNWEELGSELGSSFRSDGEVILSEYQRHGGSFVRRLDGEFALALFDFQRRELILARERSDPFGTKPLWFASSAALGRFACASYRSALERLGFEEQDIHQVEPNTALHLRLPSTEAGEAEAPVATGEREGGAGGVGVRSGMIQVIHQAAVFEFDMRQHKADTKDWQKLFLKAIQKRAGSTRFAPGRAVPAMCLSDGYDSGSIAVALGELGIAPAMYTVQAREDVRVLLARLEAMRVRHMNASWKLTQLSQEEFQREKTFLRENAEKVFYKLRPGYANVDDKAAAGLSWIYRQAAHFGQRLFLSGSGADEVISDYGAYGAPLEFHSTLMGHFPENLSTAFPWLNFYLGTQQDYLAKEESTAGAHGVETRYPFLDRSLVQEFLWLSNDAKNSLYKAPIHEFLASEQFPFVPGVKRGFSADRNLAGSSEGHDDAGAARARLWARARARERGDGGEVETATVAACSHQCEEEGSFSLEELMEVVELESVRIKDLSEALPALQRARARRAQQALRPPLSLAAANGVEPTPGVVILTSCMEEHYFLTYCGPLFSSIGEAFHSPSDESRPRVPVVKVMVATAGLAAATLEAVSRVMPWVEFAPFQEHEEQLSSHEDPTEGENYRRLTYQSLKLQQYLLLWQTRILPLKEVAFVLCMDSDMVVAKPFMHVFELLQQRQVDIAFSYYDGTREVPWGSTEELAFTKKKGYVRLQGGLLIMRNSLDALQWFATWKSLTEVTLFHNENENDLGQRWRDLLEEFKGPSQAALAFLLTQGEVEKVMKDAATCCSSLRSIELESLRPGGENFRVTMMGLPTQYLNDAESTADGLLPQTAHIVHLKGTWWRNVLPEGRREITTPTRSFAWNWQAFELWHHHYVHFLRLLRDGGFEVY</sequence>
<dbReference type="InterPro" id="IPR014729">
    <property type="entry name" value="Rossmann-like_a/b/a_fold"/>
</dbReference>
<reference evidence="5 6" key="1">
    <citation type="submission" date="2024-02" db="EMBL/GenBank/DDBJ databases">
        <authorList>
            <person name="Chen Y."/>
            <person name="Shah S."/>
            <person name="Dougan E. K."/>
            <person name="Thang M."/>
            <person name="Chan C."/>
        </authorList>
    </citation>
    <scope>NUCLEOTIDE SEQUENCE [LARGE SCALE GENOMIC DNA]</scope>
</reference>
<dbReference type="Gene3D" id="3.40.50.620">
    <property type="entry name" value="HUPs"/>
    <property type="match status" value="1"/>
</dbReference>
<accession>A0ABP0Q009</accession>
<organism evidence="5 6">
    <name type="scientific">Durusdinium trenchii</name>
    <dbReference type="NCBI Taxonomy" id="1381693"/>
    <lineage>
        <taxon>Eukaryota</taxon>
        <taxon>Sar</taxon>
        <taxon>Alveolata</taxon>
        <taxon>Dinophyceae</taxon>
        <taxon>Suessiales</taxon>
        <taxon>Symbiodiniaceae</taxon>
        <taxon>Durusdinium</taxon>
    </lineage>
</organism>
<evidence type="ECO:0000259" key="4">
    <source>
        <dbReference type="PROSITE" id="PS51278"/>
    </source>
</evidence>
<feature type="domain" description="Glutamine amidotransferase type-2" evidence="4">
    <location>
        <begin position="359"/>
        <end position="1007"/>
    </location>
</feature>
<dbReference type="Proteomes" id="UP001642464">
    <property type="component" value="Unassembled WGS sequence"/>
</dbReference>